<accession>A0ABD5X4G6</accession>
<dbReference type="InterPro" id="IPR058282">
    <property type="entry name" value="DUF7976"/>
</dbReference>
<dbReference type="RefSeq" id="WP_276236769.1">
    <property type="nucleotide sequence ID" value="NZ_CP119989.1"/>
</dbReference>
<dbReference type="Proteomes" id="UP001596388">
    <property type="component" value="Unassembled WGS sequence"/>
</dbReference>
<reference evidence="1 2" key="1">
    <citation type="journal article" date="2019" name="Int. J. Syst. Evol. Microbiol.">
        <title>The Global Catalogue of Microorganisms (GCM) 10K type strain sequencing project: providing services to taxonomists for standard genome sequencing and annotation.</title>
        <authorList>
            <consortium name="The Broad Institute Genomics Platform"/>
            <consortium name="The Broad Institute Genome Sequencing Center for Infectious Disease"/>
            <person name="Wu L."/>
            <person name="Ma J."/>
        </authorList>
    </citation>
    <scope>NUCLEOTIDE SEQUENCE [LARGE SCALE GENOMIC DNA]</scope>
    <source>
        <strain evidence="1 2">DT55</strain>
    </source>
</reference>
<evidence type="ECO:0000313" key="1">
    <source>
        <dbReference type="EMBL" id="MFC7098689.1"/>
    </source>
</evidence>
<comment type="caution">
    <text evidence="1">The sequence shown here is derived from an EMBL/GenBank/DDBJ whole genome shotgun (WGS) entry which is preliminary data.</text>
</comment>
<dbReference type="EMBL" id="JBHTAG010000003">
    <property type="protein sequence ID" value="MFC7098689.1"/>
    <property type="molecule type" value="Genomic_DNA"/>
</dbReference>
<proteinExistence type="predicted"/>
<dbReference type="Pfam" id="PF25931">
    <property type="entry name" value="DUF7976"/>
    <property type="match status" value="1"/>
</dbReference>
<gene>
    <name evidence="1" type="ORF">ACFQKD_15390</name>
</gene>
<dbReference type="GeneID" id="79270377"/>
<keyword evidence="2" id="KW-1185">Reference proteome</keyword>
<dbReference type="AlphaFoldDB" id="A0ABD5X4G6"/>
<sequence>MSDDEDARLPEDLREDDDADWQLAPDSAAEFAAEDDTREFLRAVAEDVRGESSESKQLSAILYRVSDLYDPDEDTSPEEIYLNVRRIMQIKARGGLTRE</sequence>
<evidence type="ECO:0000313" key="2">
    <source>
        <dbReference type="Proteomes" id="UP001596388"/>
    </source>
</evidence>
<organism evidence="1 2">
    <name type="scientific">Halobaculum marinum</name>
    <dbReference type="NCBI Taxonomy" id="3031996"/>
    <lineage>
        <taxon>Archaea</taxon>
        <taxon>Methanobacteriati</taxon>
        <taxon>Methanobacteriota</taxon>
        <taxon>Stenosarchaea group</taxon>
        <taxon>Halobacteria</taxon>
        <taxon>Halobacteriales</taxon>
        <taxon>Haloferacaceae</taxon>
        <taxon>Halobaculum</taxon>
    </lineage>
</organism>
<protein>
    <submittedName>
        <fullName evidence="1">Uncharacterized protein</fullName>
    </submittedName>
</protein>
<name>A0ABD5X4G6_9EURY</name>